<dbReference type="KEGG" id="tsin:OXH18_11495"/>
<dbReference type="EMBL" id="CP113797">
    <property type="protein sequence ID" value="WAL62583.1"/>
    <property type="molecule type" value="Genomic_DNA"/>
</dbReference>
<feature type="binding site" evidence="2">
    <location>
        <begin position="142"/>
        <end position="143"/>
    </location>
    <ligand>
        <name>glutathione</name>
        <dbReference type="ChEBI" id="CHEBI:57925"/>
    </ligand>
</feature>
<evidence type="ECO:0000313" key="5">
    <source>
        <dbReference type="EMBL" id="WAL62583.1"/>
    </source>
</evidence>
<name>A0A9E9CA93_9CYAN</name>
<dbReference type="SFLD" id="SFLDG01206">
    <property type="entry name" value="Xi.1"/>
    <property type="match status" value="1"/>
</dbReference>
<dbReference type="FunFam" id="3.40.30.10:FF:000058">
    <property type="entry name" value="Glutathione S-transferase, omega"/>
    <property type="match status" value="1"/>
</dbReference>
<evidence type="ECO:0000256" key="1">
    <source>
        <dbReference type="PIRSR" id="PIRSR015753-1"/>
    </source>
</evidence>
<dbReference type="SUPFAM" id="SSF52833">
    <property type="entry name" value="Thioredoxin-like"/>
    <property type="match status" value="1"/>
</dbReference>
<feature type="binding site" evidence="2">
    <location>
        <begin position="124"/>
        <end position="127"/>
    </location>
    <ligand>
        <name>glutathione</name>
        <dbReference type="ChEBI" id="CHEBI:57925"/>
    </ligand>
</feature>
<feature type="domain" description="GST C-terminal" evidence="4">
    <location>
        <begin position="163"/>
        <end position="299"/>
    </location>
</feature>
<dbReference type="SUPFAM" id="SSF47616">
    <property type="entry name" value="GST C-terminal domain-like"/>
    <property type="match status" value="1"/>
</dbReference>
<evidence type="ECO:0000256" key="3">
    <source>
        <dbReference type="PIRSR" id="PIRSR015753-3"/>
    </source>
</evidence>
<dbReference type="GO" id="GO:0005737">
    <property type="term" value="C:cytoplasm"/>
    <property type="evidence" value="ECO:0007669"/>
    <property type="project" value="TreeGrafter"/>
</dbReference>
<dbReference type="InterPro" id="IPR040079">
    <property type="entry name" value="Glutathione_S-Trfase"/>
</dbReference>
<dbReference type="AlphaFoldDB" id="A0A9E9CA93"/>
<evidence type="ECO:0000259" key="4">
    <source>
        <dbReference type="PROSITE" id="PS50405"/>
    </source>
</evidence>
<dbReference type="PIRSF" id="PIRSF015753">
    <property type="entry name" value="GST"/>
    <property type="match status" value="1"/>
</dbReference>
<sequence>MGLGILDHGKWIPEREQEDDKGRFVRPSTTFRNWITADGSSGFQAEADRYHLYVSLACPWAHRTLILRQLKGLTDAISISIVDPVIDQNSWEFSDAPGAIPDSVNHANYLWELYVKAEPDYTGRVTVPILWDRQTNSIVNNESREIIRMFDTEFTDIATTHLDLYPSVLQSQIDDTIDAIYQPINNGVYRAGFATTQDAYEEAVTELFDALDRWETVLQNQRYLCGDRLTEADVCMFTTLLRFDPVYYLHFKCNLRRIVDYPNLWGYLRDIYQYPGIQETCNLEHIKLHYYKSHPKVNPTRLVPKGPILDLESAHGRDRQFA</sequence>
<dbReference type="SFLD" id="SFLDS00019">
    <property type="entry name" value="Glutathione_Transferase_(cytos"/>
    <property type="match status" value="1"/>
</dbReference>
<dbReference type="SFLD" id="SFLDG01148">
    <property type="entry name" value="Xi_(cytGST)"/>
    <property type="match status" value="1"/>
</dbReference>
<dbReference type="PANTHER" id="PTHR32419:SF6">
    <property type="entry name" value="GLUTATHIONE S-TRANSFERASE OMEGA-LIKE 1-RELATED"/>
    <property type="match status" value="1"/>
</dbReference>
<keyword evidence="6" id="KW-1185">Reference proteome</keyword>
<evidence type="ECO:0000256" key="2">
    <source>
        <dbReference type="PIRSR" id="PIRSR015753-2"/>
    </source>
</evidence>
<feature type="binding site" evidence="2">
    <location>
        <position position="91"/>
    </location>
    <ligand>
        <name>glutathione</name>
        <dbReference type="ChEBI" id="CHEBI:57925"/>
    </ligand>
</feature>
<dbReference type="InterPro" id="IPR036282">
    <property type="entry name" value="Glutathione-S-Trfase_C_sf"/>
</dbReference>
<dbReference type="PANTHER" id="PTHR32419">
    <property type="entry name" value="GLUTATHIONYL-HYDROQUINONE REDUCTASE"/>
    <property type="match status" value="1"/>
</dbReference>
<dbReference type="InterPro" id="IPR047047">
    <property type="entry name" value="GST_Omega-like_C"/>
</dbReference>
<feature type="active site" description="Nucleophile" evidence="1">
    <location>
        <position position="58"/>
    </location>
</feature>
<dbReference type="InterPro" id="IPR010987">
    <property type="entry name" value="Glutathione-S-Trfase_C-like"/>
</dbReference>
<feature type="active site" description="Proton donor/acceptor" evidence="1">
    <location>
        <position position="189"/>
    </location>
</feature>
<reference evidence="5" key="1">
    <citation type="submission" date="2022-12" db="EMBL/GenBank/DDBJ databases">
        <title>Polyphasic identification of a Novel Hot-Spring Cyanobacterium Ocullathermofonsia sinensis gen nov. sp. nov. and Genomic Insights on its Adaptations to the Thermal Habitat.</title>
        <authorList>
            <person name="Daroch M."/>
            <person name="Tang J."/>
            <person name="Jiang Y."/>
        </authorList>
    </citation>
    <scope>NUCLEOTIDE SEQUENCE</scope>
    <source>
        <strain evidence="5">PKUAC-SCTA174</strain>
    </source>
</reference>
<dbReference type="InterPro" id="IPR016639">
    <property type="entry name" value="GST_Omega/GSH"/>
</dbReference>
<dbReference type="Gene3D" id="3.40.30.10">
    <property type="entry name" value="Glutaredoxin"/>
    <property type="match status" value="1"/>
</dbReference>
<accession>A0A9E9CA93</accession>
<dbReference type="PROSITE" id="PS50405">
    <property type="entry name" value="GST_CTER"/>
    <property type="match status" value="1"/>
</dbReference>
<dbReference type="Pfam" id="PF13409">
    <property type="entry name" value="GST_N_2"/>
    <property type="match status" value="1"/>
</dbReference>
<dbReference type="Proteomes" id="UP001163152">
    <property type="component" value="Chromosome"/>
</dbReference>
<dbReference type="CDD" id="cd03190">
    <property type="entry name" value="GST_C_Omega_like"/>
    <property type="match status" value="1"/>
</dbReference>
<dbReference type="GO" id="GO:0004364">
    <property type="term" value="F:glutathione transferase activity"/>
    <property type="evidence" value="ECO:0007669"/>
    <property type="project" value="InterPro"/>
</dbReference>
<protein>
    <submittedName>
        <fullName evidence="5">Glutathione S-transferase family protein</fullName>
    </submittedName>
</protein>
<organism evidence="5 6">
    <name type="scientific">Thermocoleostomius sinensis A174</name>
    <dbReference type="NCBI Taxonomy" id="2016057"/>
    <lineage>
        <taxon>Bacteria</taxon>
        <taxon>Bacillati</taxon>
        <taxon>Cyanobacteriota</taxon>
        <taxon>Cyanophyceae</taxon>
        <taxon>Oculatellales</taxon>
        <taxon>Oculatellaceae</taxon>
        <taxon>Thermocoleostomius</taxon>
    </lineage>
</organism>
<evidence type="ECO:0000313" key="6">
    <source>
        <dbReference type="Proteomes" id="UP001163152"/>
    </source>
</evidence>
<dbReference type="InterPro" id="IPR036249">
    <property type="entry name" value="Thioredoxin-like_sf"/>
</dbReference>
<feature type="site" description="Lowers pKa of active site Cys" evidence="3">
    <location>
        <position position="247"/>
    </location>
</feature>
<dbReference type="InterPro" id="IPR004045">
    <property type="entry name" value="Glutathione_S-Trfase_N"/>
</dbReference>
<dbReference type="Gene3D" id="1.20.1050.10">
    <property type="match status" value="1"/>
</dbReference>
<proteinExistence type="predicted"/>
<gene>
    <name evidence="5" type="ORF">OXH18_11495</name>
</gene>
<dbReference type="RefSeq" id="WP_268612923.1">
    <property type="nucleotide sequence ID" value="NZ_CP113797.1"/>
</dbReference>
<dbReference type="Pfam" id="PF13410">
    <property type="entry name" value="GST_C_2"/>
    <property type="match status" value="1"/>
</dbReference>
<feature type="site" description="Lowers pKa of active site Cys" evidence="3">
    <location>
        <position position="290"/>
    </location>
</feature>